<evidence type="ECO:0000259" key="2">
    <source>
        <dbReference type="Pfam" id="PF20152"/>
    </source>
</evidence>
<keyword evidence="4" id="KW-1185">Reference proteome</keyword>
<evidence type="ECO:0000313" key="4">
    <source>
        <dbReference type="Proteomes" id="UP000518752"/>
    </source>
</evidence>
<dbReference type="PANTHER" id="PTHR40465:SF1">
    <property type="entry name" value="DUF6534 DOMAIN-CONTAINING PROTEIN"/>
    <property type="match status" value="1"/>
</dbReference>
<keyword evidence="1" id="KW-0472">Membrane</keyword>
<dbReference type="OrthoDB" id="3010870at2759"/>
<evidence type="ECO:0000256" key="1">
    <source>
        <dbReference type="SAM" id="Phobius"/>
    </source>
</evidence>
<name>A0A8H5G6F2_9AGAR</name>
<dbReference type="EMBL" id="JAACJN010000224">
    <property type="protein sequence ID" value="KAF5359085.1"/>
    <property type="molecule type" value="Genomic_DNA"/>
</dbReference>
<feature type="transmembrane region" description="Helical" evidence="1">
    <location>
        <begin position="189"/>
        <end position="209"/>
    </location>
</feature>
<keyword evidence="1" id="KW-1133">Transmembrane helix</keyword>
<dbReference type="Pfam" id="PF20152">
    <property type="entry name" value="DUF6534"/>
    <property type="match status" value="1"/>
</dbReference>
<proteinExistence type="predicted"/>
<reference evidence="3 4" key="1">
    <citation type="journal article" date="2020" name="ISME J.">
        <title>Uncovering the hidden diversity of litter-decomposition mechanisms in mushroom-forming fungi.</title>
        <authorList>
            <person name="Floudas D."/>
            <person name="Bentzer J."/>
            <person name="Ahren D."/>
            <person name="Johansson T."/>
            <person name="Persson P."/>
            <person name="Tunlid A."/>
        </authorList>
    </citation>
    <scope>NUCLEOTIDE SEQUENCE [LARGE SCALE GENOMIC DNA]</scope>
    <source>
        <strain evidence="3 4">CBS 406.79</strain>
    </source>
</reference>
<gene>
    <name evidence="3" type="ORF">D9757_013283</name>
</gene>
<dbReference type="PANTHER" id="PTHR40465">
    <property type="entry name" value="CHROMOSOME 1, WHOLE GENOME SHOTGUN SEQUENCE"/>
    <property type="match status" value="1"/>
</dbReference>
<keyword evidence="1" id="KW-0812">Transmembrane</keyword>
<feature type="transmembrane region" description="Helical" evidence="1">
    <location>
        <begin position="74"/>
        <end position="99"/>
    </location>
</feature>
<feature type="transmembrane region" description="Helical" evidence="1">
    <location>
        <begin position="119"/>
        <end position="143"/>
    </location>
</feature>
<dbReference type="AlphaFoldDB" id="A0A8H5G6F2"/>
<comment type="caution">
    <text evidence="3">The sequence shown here is derived from an EMBL/GenBank/DDBJ whole genome shotgun (WGS) entry which is preliminary data.</text>
</comment>
<dbReference type="InterPro" id="IPR045339">
    <property type="entry name" value="DUF6534"/>
</dbReference>
<dbReference type="Proteomes" id="UP000518752">
    <property type="component" value="Unassembled WGS sequence"/>
</dbReference>
<sequence length="300" mass="33144">MNRDQLSSLQELKTRNSQNSQNYVKAMRTAKMVIQEGPCTAHVADNGPVDLSGLFYARRMVLFSKSNYTMNFNYINFIAPVVVILALLASVSSIIAGVKTYQGQFEENLFKNDSTFEEMWLVSSVACDILITATMIFLLRASLNTGFKLNKTEKIISRLIRQLVETGFVTAAFSVADLCVFLSFPNQVYHIAICNSFSSLYSLTLLIILNGRTRISGSANSSNAMIGKLSWDVVPGTPGSISCIDSIPQFNTQNFQDGTTSIHQFNASNMVSDILNNFDNMILHKTAHLMISVAAVRFGP</sequence>
<accession>A0A8H5G6F2</accession>
<organism evidence="3 4">
    <name type="scientific">Collybiopsis confluens</name>
    <dbReference type="NCBI Taxonomy" id="2823264"/>
    <lineage>
        <taxon>Eukaryota</taxon>
        <taxon>Fungi</taxon>
        <taxon>Dikarya</taxon>
        <taxon>Basidiomycota</taxon>
        <taxon>Agaricomycotina</taxon>
        <taxon>Agaricomycetes</taxon>
        <taxon>Agaricomycetidae</taxon>
        <taxon>Agaricales</taxon>
        <taxon>Marasmiineae</taxon>
        <taxon>Omphalotaceae</taxon>
        <taxon>Collybiopsis</taxon>
    </lineage>
</organism>
<evidence type="ECO:0000313" key="3">
    <source>
        <dbReference type="EMBL" id="KAF5359085.1"/>
    </source>
</evidence>
<feature type="transmembrane region" description="Helical" evidence="1">
    <location>
        <begin position="163"/>
        <end position="183"/>
    </location>
</feature>
<feature type="domain" description="DUF6534" evidence="2">
    <location>
        <begin position="124"/>
        <end position="213"/>
    </location>
</feature>
<protein>
    <recommendedName>
        <fullName evidence="2">DUF6534 domain-containing protein</fullName>
    </recommendedName>
</protein>